<accession>A0A1B1N0D4</accession>
<name>A0A1B1N0D4_9BACL</name>
<proteinExistence type="predicted"/>
<keyword evidence="2" id="KW-1185">Reference proteome</keyword>
<evidence type="ECO:0000313" key="2">
    <source>
        <dbReference type="Proteomes" id="UP000092573"/>
    </source>
</evidence>
<dbReference type="STRING" id="1462996.AWM70_09875"/>
<protein>
    <submittedName>
        <fullName evidence="1">Uncharacterized protein</fullName>
    </submittedName>
</protein>
<dbReference type="OrthoDB" id="2678813at2"/>
<sequence length="184" mass="20016">MKWKIAAILAVSALFVVILSARLLEQTENTQLRMAAGQGITEEPALQVTDVNLVDLLSALPLHARIVRADLRGTTLTVDLKVRSSASGTGPVYEDMAELGSLALLRSHNINQLRLRLVAEDAWTGRQHLLLASEMDRSDLSGDTGQLLEGLKTAGNAPLGENLKARLRIVETALWKKAYPQSDI</sequence>
<dbReference type="KEGG" id="pyg:AWM70_09875"/>
<dbReference type="EMBL" id="CP014167">
    <property type="protein sequence ID" value="ANS74866.1"/>
    <property type="molecule type" value="Genomic_DNA"/>
</dbReference>
<reference evidence="1 2" key="1">
    <citation type="submission" date="2016-01" db="EMBL/GenBank/DDBJ databases">
        <title>Complete Genome Sequence of Paenibacillus yonginensis DCY84, a novel Plant Growth-Promoting Bacteria with Elicitation of Induced Systemic Resistance.</title>
        <authorList>
            <person name="Kim Y.J."/>
            <person name="Yang D.C."/>
            <person name="Sukweenadhi J."/>
        </authorList>
    </citation>
    <scope>NUCLEOTIDE SEQUENCE [LARGE SCALE GENOMIC DNA]</scope>
    <source>
        <strain evidence="1 2">DCY84</strain>
    </source>
</reference>
<dbReference type="Proteomes" id="UP000092573">
    <property type="component" value="Chromosome"/>
</dbReference>
<gene>
    <name evidence="1" type="ORF">AWM70_09875</name>
</gene>
<evidence type="ECO:0000313" key="1">
    <source>
        <dbReference type="EMBL" id="ANS74866.1"/>
    </source>
</evidence>
<organism evidence="1 2">
    <name type="scientific">Paenibacillus yonginensis</name>
    <dbReference type="NCBI Taxonomy" id="1462996"/>
    <lineage>
        <taxon>Bacteria</taxon>
        <taxon>Bacillati</taxon>
        <taxon>Bacillota</taxon>
        <taxon>Bacilli</taxon>
        <taxon>Bacillales</taxon>
        <taxon>Paenibacillaceae</taxon>
        <taxon>Paenibacillus</taxon>
    </lineage>
</organism>
<dbReference type="AlphaFoldDB" id="A0A1B1N0D4"/>